<accession>A0A1W0WXK5</accession>
<dbReference type="EMBL" id="MTYJ01000035">
    <property type="protein sequence ID" value="OQV19927.1"/>
    <property type="molecule type" value="Genomic_DNA"/>
</dbReference>
<evidence type="ECO:0000256" key="1">
    <source>
        <dbReference type="SAM" id="SignalP"/>
    </source>
</evidence>
<gene>
    <name evidence="2" type="ORF">BV898_06194</name>
</gene>
<proteinExistence type="predicted"/>
<sequence>MHFSTCCLWSTCGLVVLLAVVVSARPYSADPSDEIAGGEMAEMKRNGWNSWGWGPQGKRATWMPRQKPTPSPAVRMMMNAVDFSELCGAWRAAVADGTIKPTSSWQLLAICNDGSGKDQVMY</sequence>
<feature type="signal peptide" evidence="1">
    <location>
        <begin position="1"/>
        <end position="24"/>
    </location>
</feature>
<protein>
    <submittedName>
        <fullName evidence="2">Uncharacterized protein</fullName>
    </submittedName>
</protein>
<feature type="chain" id="PRO_5012686910" evidence="1">
    <location>
        <begin position="25"/>
        <end position="122"/>
    </location>
</feature>
<keyword evidence="3" id="KW-1185">Reference proteome</keyword>
<dbReference type="AlphaFoldDB" id="A0A1W0WXK5"/>
<keyword evidence="1" id="KW-0732">Signal</keyword>
<organism evidence="2 3">
    <name type="scientific">Hypsibius exemplaris</name>
    <name type="common">Freshwater tardigrade</name>
    <dbReference type="NCBI Taxonomy" id="2072580"/>
    <lineage>
        <taxon>Eukaryota</taxon>
        <taxon>Metazoa</taxon>
        <taxon>Ecdysozoa</taxon>
        <taxon>Tardigrada</taxon>
        <taxon>Eutardigrada</taxon>
        <taxon>Parachela</taxon>
        <taxon>Hypsibioidea</taxon>
        <taxon>Hypsibiidae</taxon>
        <taxon>Hypsibius</taxon>
    </lineage>
</organism>
<reference evidence="3" key="1">
    <citation type="submission" date="2017-01" db="EMBL/GenBank/DDBJ databases">
        <title>Comparative genomics of anhydrobiosis in the tardigrade Hypsibius dujardini.</title>
        <authorList>
            <person name="Yoshida Y."/>
            <person name="Koutsovoulos G."/>
            <person name="Laetsch D."/>
            <person name="Stevens L."/>
            <person name="Kumar S."/>
            <person name="Horikawa D."/>
            <person name="Ishino K."/>
            <person name="Komine S."/>
            <person name="Tomita M."/>
            <person name="Blaxter M."/>
            <person name="Arakawa K."/>
        </authorList>
    </citation>
    <scope>NUCLEOTIDE SEQUENCE [LARGE SCALE GENOMIC DNA]</scope>
    <source>
        <strain evidence="3">Z151</strain>
    </source>
</reference>
<dbReference type="Proteomes" id="UP000192578">
    <property type="component" value="Unassembled WGS sequence"/>
</dbReference>
<evidence type="ECO:0000313" key="3">
    <source>
        <dbReference type="Proteomes" id="UP000192578"/>
    </source>
</evidence>
<evidence type="ECO:0000313" key="2">
    <source>
        <dbReference type="EMBL" id="OQV19927.1"/>
    </source>
</evidence>
<comment type="caution">
    <text evidence="2">The sequence shown here is derived from an EMBL/GenBank/DDBJ whole genome shotgun (WGS) entry which is preliminary data.</text>
</comment>
<name>A0A1W0WXK5_HYPEX</name>